<dbReference type="InterPro" id="IPR050490">
    <property type="entry name" value="Bact_solute-bd_prot1"/>
</dbReference>
<dbReference type="Pfam" id="PF01547">
    <property type="entry name" value="SBP_bac_1"/>
    <property type="match status" value="1"/>
</dbReference>
<dbReference type="EMBL" id="CP141614">
    <property type="protein sequence ID" value="WRP14485.1"/>
    <property type="molecule type" value="Genomic_DNA"/>
</dbReference>
<protein>
    <submittedName>
        <fullName evidence="1">Extracellular solute-binding protein</fullName>
    </submittedName>
</protein>
<name>A0ABZ1BNS2_9FIRM</name>
<dbReference type="RefSeq" id="WP_324668817.1">
    <property type="nucleotide sequence ID" value="NZ_CP141614.1"/>
</dbReference>
<dbReference type="PANTHER" id="PTHR43649">
    <property type="entry name" value="ARABINOSE-BINDING PROTEIN-RELATED"/>
    <property type="match status" value="1"/>
</dbReference>
<keyword evidence="2" id="KW-1185">Reference proteome</keyword>
<evidence type="ECO:0000313" key="1">
    <source>
        <dbReference type="EMBL" id="WRP14485.1"/>
    </source>
</evidence>
<organism evidence="1 2">
    <name type="scientific">Geochorda subterranea</name>
    <dbReference type="NCBI Taxonomy" id="3109564"/>
    <lineage>
        <taxon>Bacteria</taxon>
        <taxon>Bacillati</taxon>
        <taxon>Bacillota</taxon>
        <taxon>Limnochordia</taxon>
        <taxon>Limnochordales</taxon>
        <taxon>Geochordaceae</taxon>
        <taxon>Geochorda</taxon>
    </lineage>
</organism>
<dbReference type="PROSITE" id="PS51318">
    <property type="entry name" value="TAT"/>
    <property type="match status" value="1"/>
</dbReference>
<evidence type="ECO:0000313" key="2">
    <source>
        <dbReference type="Proteomes" id="UP001333102"/>
    </source>
</evidence>
<proteinExistence type="predicted"/>
<reference evidence="2" key="1">
    <citation type="submission" date="2023-12" db="EMBL/GenBank/DDBJ databases">
        <title>Novel isolates from deep terrestrial aquifers shed light on the physiology and ecology of the class Limnochordia.</title>
        <authorList>
            <person name="Karnachuk O.V."/>
            <person name="Lukina A.P."/>
            <person name="Avakyan M.R."/>
            <person name="Kadnikov V."/>
            <person name="Begmatov S."/>
            <person name="Beletsky A.V."/>
            <person name="Mardanov A.V."/>
            <person name="Ravin N.V."/>
        </authorList>
    </citation>
    <scope>NUCLEOTIDE SEQUENCE [LARGE SCALE GENOMIC DNA]</scope>
    <source>
        <strain evidence="2">LN</strain>
    </source>
</reference>
<dbReference type="Proteomes" id="UP001333102">
    <property type="component" value="Chromosome"/>
</dbReference>
<accession>A0ABZ1BNS2</accession>
<dbReference type="InterPro" id="IPR006059">
    <property type="entry name" value="SBP"/>
</dbReference>
<dbReference type="PANTHER" id="PTHR43649:SF12">
    <property type="entry name" value="DIACETYLCHITOBIOSE BINDING PROTEIN DASA"/>
    <property type="match status" value="1"/>
</dbReference>
<gene>
    <name evidence="1" type="ORF">VLY81_13870</name>
</gene>
<sequence>MVASQVDGVTRRELLKKAAAVAAGATAGSALWGKTVYVSKAAARTITVGVGGWAVDAMNQIVRDMGFTRDTGIQVSIQVRPGAPPEFISQMASAVNAGTSPYDVVDIEDEAAITLSRLGWLEPLDGLLASDFWEDFSPDMLAMVEVWHRYRGETFRIPHNYEAQYFWYRKDWFDREGLRPPETWAEMVEAGKRFTRGDVWGVSDGLAKGAYLNVFVGYLTLQAGGNIYEFGEPARVALTFLYDMIYTHRIFPIGALNKDYDALNVDYMNDRVAMMRQWPYFWDVSRGNEAWWREEKTAISLPPAGPRGNARTYAAAWGWVIPRTAPNKDAAREFVRWIVAKENAPRLAAISTWFLSARKSVLDAVGDQGIAPYLRQYSEAGAIGTRPFHPRYFEAVSVVEDLVSAYLTNQMSLDDVIRNGRDRIARLGGMG</sequence>
<dbReference type="SUPFAM" id="SSF53850">
    <property type="entry name" value="Periplasmic binding protein-like II"/>
    <property type="match status" value="1"/>
</dbReference>
<dbReference type="InterPro" id="IPR006311">
    <property type="entry name" value="TAT_signal"/>
</dbReference>
<dbReference type="Gene3D" id="3.40.190.10">
    <property type="entry name" value="Periplasmic binding protein-like II"/>
    <property type="match status" value="2"/>
</dbReference>